<dbReference type="PANTHER" id="PTHR33146:SF14">
    <property type="entry name" value="ENDONUCLEASE 1"/>
    <property type="match status" value="1"/>
</dbReference>
<dbReference type="InterPro" id="IPR003154">
    <property type="entry name" value="S1/P1nuclease"/>
</dbReference>
<dbReference type="InterPro" id="IPR008947">
    <property type="entry name" value="PLipase_C/P1_nuclease_dom_sf"/>
</dbReference>
<dbReference type="KEGG" id="plue:EWM63_07915"/>
<dbReference type="GO" id="GO:0004519">
    <property type="term" value="F:endonuclease activity"/>
    <property type="evidence" value="ECO:0007669"/>
    <property type="project" value="UniProtKB-KW"/>
</dbReference>
<evidence type="ECO:0000313" key="8">
    <source>
        <dbReference type="EMBL" id="QBE62904.1"/>
    </source>
</evidence>
<keyword evidence="1" id="KW-0540">Nuclease</keyword>
<evidence type="ECO:0000256" key="2">
    <source>
        <dbReference type="ARBA" id="ARBA00022723"/>
    </source>
</evidence>
<feature type="signal peptide" evidence="7">
    <location>
        <begin position="1"/>
        <end position="24"/>
    </location>
</feature>
<dbReference type="PANTHER" id="PTHR33146">
    <property type="entry name" value="ENDONUCLEASE 4"/>
    <property type="match status" value="1"/>
</dbReference>
<sequence length="354" mass="38271">MKRLACMLALAGAFATVAPSSALAWGNDGHRAVGAIAAKLLKGSIAEKRIAALLLPGETLESIAVWADCVKGTWCGPQTPEMQAYVAANPKHSEYHYTDVPFQLGAYHDHAPGTFDDDIVQTLKSAILVLQGKDTPQTNPHKFTPRQALLVVAHLAGDIHQPLHVGAAFVSKDGRFVVPKTHAEIDELNVFDSRGGNNLLLDDAVLATISAKYMPPAFDTKSAANPPKTKPFHSYWDTTVVDYAFRRSSTRTPDQFAQYAIDRKPAVPVNTGDVATWPYQWANDSLAISKLAHMDVTLGAATTKKSSSSGESYKVWALNVPDDYPVPSSALARQQLIKGGYNLAALLKEIWPEA</sequence>
<keyword evidence="3" id="KW-0255">Endonuclease</keyword>
<dbReference type="EMBL" id="CP035913">
    <property type="protein sequence ID" value="QBE62904.1"/>
    <property type="molecule type" value="Genomic_DNA"/>
</dbReference>
<dbReference type="GO" id="GO:0016788">
    <property type="term" value="F:hydrolase activity, acting on ester bonds"/>
    <property type="evidence" value="ECO:0007669"/>
    <property type="project" value="InterPro"/>
</dbReference>
<dbReference type="GO" id="GO:0046872">
    <property type="term" value="F:metal ion binding"/>
    <property type="evidence" value="ECO:0007669"/>
    <property type="project" value="UniProtKB-KW"/>
</dbReference>
<dbReference type="GO" id="GO:0006308">
    <property type="term" value="P:DNA catabolic process"/>
    <property type="evidence" value="ECO:0007669"/>
    <property type="project" value="InterPro"/>
</dbReference>
<keyword evidence="9" id="KW-1185">Reference proteome</keyword>
<evidence type="ECO:0000256" key="1">
    <source>
        <dbReference type="ARBA" id="ARBA00022722"/>
    </source>
</evidence>
<dbReference type="GO" id="GO:0003676">
    <property type="term" value="F:nucleic acid binding"/>
    <property type="evidence" value="ECO:0007669"/>
    <property type="project" value="InterPro"/>
</dbReference>
<evidence type="ECO:0000256" key="6">
    <source>
        <dbReference type="ARBA" id="ARBA00023180"/>
    </source>
</evidence>
<evidence type="ECO:0000313" key="9">
    <source>
        <dbReference type="Proteomes" id="UP000290637"/>
    </source>
</evidence>
<proteinExistence type="predicted"/>
<dbReference type="Proteomes" id="UP000290637">
    <property type="component" value="Chromosome"/>
</dbReference>
<protein>
    <submittedName>
        <fullName evidence="8">Phospholipase</fullName>
    </submittedName>
</protein>
<keyword evidence="2" id="KW-0479">Metal-binding</keyword>
<accession>A0A4P6KVU8</accession>
<dbReference type="SUPFAM" id="SSF48537">
    <property type="entry name" value="Phospholipase C/P1 nuclease"/>
    <property type="match status" value="1"/>
</dbReference>
<keyword evidence="7" id="KW-0732">Signal</keyword>
<evidence type="ECO:0000256" key="5">
    <source>
        <dbReference type="ARBA" id="ARBA00023157"/>
    </source>
</evidence>
<reference evidence="8 9" key="1">
    <citation type="submission" date="2019-02" db="EMBL/GenBank/DDBJ databases">
        <title>Draft Genome Sequences of Six Type Strains of the Genus Massilia.</title>
        <authorList>
            <person name="Miess H."/>
            <person name="Frediansyhah A."/>
            <person name="Gross H."/>
        </authorList>
    </citation>
    <scope>NUCLEOTIDE SEQUENCE [LARGE SCALE GENOMIC DNA]</scope>
    <source>
        <strain evidence="8 9">DSM 17473</strain>
    </source>
</reference>
<dbReference type="RefSeq" id="WP_130186037.1">
    <property type="nucleotide sequence ID" value="NZ_CP035913.1"/>
</dbReference>
<dbReference type="Gene3D" id="1.10.575.10">
    <property type="entry name" value="P1 Nuclease"/>
    <property type="match status" value="1"/>
</dbReference>
<evidence type="ECO:0000256" key="4">
    <source>
        <dbReference type="ARBA" id="ARBA00022801"/>
    </source>
</evidence>
<dbReference type="CDD" id="cd11010">
    <property type="entry name" value="S1-P1_nuclease"/>
    <property type="match status" value="1"/>
</dbReference>
<keyword evidence="6" id="KW-0325">Glycoprotein</keyword>
<keyword evidence="4" id="KW-0378">Hydrolase</keyword>
<dbReference type="AlphaFoldDB" id="A0A4P6KVU8"/>
<evidence type="ECO:0000256" key="3">
    <source>
        <dbReference type="ARBA" id="ARBA00022759"/>
    </source>
</evidence>
<organism evidence="8 9">
    <name type="scientific">Pseudoduganella lutea</name>
    <dbReference type="NCBI Taxonomy" id="321985"/>
    <lineage>
        <taxon>Bacteria</taxon>
        <taxon>Pseudomonadati</taxon>
        <taxon>Pseudomonadota</taxon>
        <taxon>Betaproteobacteria</taxon>
        <taxon>Burkholderiales</taxon>
        <taxon>Oxalobacteraceae</taxon>
        <taxon>Telluria group</taxon>
        <taxon>Pseudoduganella</taxon>
    </lineage>
</organism>
<evidence type="ECO:0000256" key="7">
    <source>
        <dbReference type="SAM" id="SignalP"/>
    </source>
</evidence>
<keyword evidence="5" id="KW-1015">Disulfide bond</keyword>
<name>A0A4P6KVU8_9BURK</name>
<gene>
    <name evidence="8" type="ORF">EWM63_07915</name>
</gene>
<dbReference type="OrthoDB" id="267579at2"/>
<dbReference type="Pfam" id="PF02265">
    <property type="entry name" value="S1-P1_nuclease"/>
    <property type="match status" value="1"/>
</dbReference>
<feature type="chain" id="PRO_5020766324" evidence="7">
    <location>
        <begin position="25"/>
        <end position="354"/>
    </location>
</feature>